<dbReference type="EMBL" id="LQRT01000005">
    <property type="protein sequence ID" value="KZS41406.1"/>
    <property type="molecule type" value="Genomic_DNA"/>
</dbReference>
<protein>
    <submittedName>
        <fullName evidence="1">Uncharacterized protein</fullName>
    </submittedName>
</protein>
<sequence>MYKKRKISAKDLPLGQKGPRLDLLDGILDVRALKLERHGLIFNLKGSNFNRIDPKLHPKDSTLRQNDPTEG</sequence>
<name>A0A162FCY6_9FLAO</name>
<organism evidence="1 2">
    <name type="scientific">Aquimarina aggregata</name>
    <dbReference type="NCBI Taxonomy" id="1642818"/>
    <lineage>
        <taxon>Bacteria</taxon>
        <taxon>Pseudomonadati</taxon>
        <taxon>Bacteroidota</taxon>
        <taxon>Flavobacteriia</taxon>
        <taxon>Flavobacteriales</taxon>
        <taxon>Flavobacteriaceae</taxon>
        <taxon>Aquimarina</taxon>
    </lineage>
</organism>
<dbReference type="AlphaFoldDB" id="A0A162FCY6"/>
<proteinExistence type="predicted"/>
<gene>
    <name evidence="1" type="ORF">AWE51_22140</name>
</gene>
<reference evidence="1 2" key="1">
    <citation type="submission" date="2016-01" db="EMBL/GenBank/DDBJ databases">
        <title>The draft genome sequence of Aquimarina sp. RZW4-3-2.</title>
        <authorList>
            <person name="Wang Y."/>
        </authorList>
    </citation>
    <scope>NUCLEOTIDE SEQUENCE [LARGE SCALE GENOMIC DNA]</scope>
    <source>
        <strain evidence="1 2">RZW4-3-2</strain>
    </source>
</reference>
<dbReference type="Proteomes" id="UP000076715">
    <property type="component" value="Unassembled WGS sequence"/>
</dbReference>
<keyword evidence="2" id="KW-1185">Reference proteome</keyword>
<accession>A0A162FCY6</accession>
<comment type="caution">
    <text evidence="1">The sequence shown here is derived from an EMBL/GenBank/DDBJ whole genome shotgun (WGS) entry which is preliminary data.</text>
</comment>
<dbReference type="STRING" id="1642818.AWE51_22140"/>
<evidence type="ECO:0000313" key="2">
    <source>
        <dbReference type="Proteomes" id="UP000076715"/>
    </source>
</evidence>
<evidence type="ECO:0000313" key="1">
    <source>
        <dbReference type="EMBL" id="KZS41406.1"/>
    </source>
</evidence>